<dbReference type="OrthoDB" id="6426641at2759"/>
<evidence type="ECO:0000313" key="1">
    <source>
        <dbReference type="EMBL" id="GFS78862.1"/>
    </source>
</evidence>
<dbReference type="Proteomes" id="UP000887013">
    <property type="component" value="Unassembled WGS sequence"/>
</dbReference>
<sequence length="97" mass="11404">MIDKNPEKLDLLLPNVLLAINNTKRNSTSKSAFYLLHGYEPHLCRKLHIESFLNDMPRENQLELPTLARAEATNSVYERHLTHKRRFNLHCRSHSNK</sequence>
<comment type="caution">
    <text evidence="1">The sequence shown here is derived from an EMBL/GenBank/DDBJ whole genome shotgun (WGS) entry which is preliminary data.</text>
</comment>
<dbReference type="EMBL" id="BMAW01051129">
    <property type="protein sequence ID" value="GFS78862.1"/>
    <property type="molecule type" value="Genomic_DNA"/>
</dbReference>
<proteinExistence type="predicted"/>
<accession>A0A8X6MUJ4</accession>
<evidence type="ECO:0000313" key="2">
    <source>
        <dbReference type="Proteomes" id="UP000887013"/>
    </source>
</evidence>
<dbReference type="AlphaFoldDB" id="A0A8X6MUJ4"/>
<dbReference type="Gene3D" id="3.30.420.10">
    <property type="entry name" value="Ribonuclease H-like superfamily/Ribonuclease H"/>
    <property type="match status" value="1"/>
</dbReference>
<organism evidence="1 2">
    <name type="scientific">Nephila pilipes</name>
    <name type="common">Giant wood spider</name>
    <name type="synonym">Nephila maculata</name>
    <dbReference type="NCBI Taxonomy" id="299642"/>
    <lineage>
        <taxon>Eukaryota</taxon>
        <taxon>Metazoa</taxon>
        <taxon>Ecdysozoa</taxon>
        <taxon>Arthropoda</taxon>
        <taxon>Chelicerata</taxon>
        <taxon>Arachnida</taxon>
        <taxon>Araneae</taxon>
        <taxon>Araneomorphae</taxon>
        <taxon>Entelegynae</taxon>
        <taxon>Araneoidea</taxon>
        <taxon>Nephilidae</taxon>
        <taxon>Nephila</taxon>
    </lineage>
</organism>
<reference evidence="1" key="1">
    <citation type="submission" date="2020-08" db="EMBL/GenBank/DDBJ databases">
        <title>Multicomponent nature underlies the extraordinary mechanical properties of spider dragline silk.</title>
        <authorList>
            <person name="Kono N."/>
            <person name="Nakamura H."/>
            <person name="Mori M."/>
            <person name="Yoshida Y."/>
            <person name="Ohtoshi R."/>
            <person name="Malay A.D."/>
            <person name="Moran D.A.P."/>
            <person name="Tomita M."/>
            <person name="Numata K."/>
            <person name="Arakawa K."/>
        </authorList>
    </citation>
    <scope>NUCLEOTIDE SEQUENCE</scope>
</reference>
<dbReference type="InterPro" id="IPR036397">
    <property type="entry name" value="RNaseH_sf"/>
</dbReference>
<gene>
    <name evidence="1" type="ORF">NPIL_325671</name>
</gene>
<name>A0A8X6MUJ4_NEPPI</name>
<dbReference type="GO" id="GO:0003676">
    <property type="term" value="F:nucleic acid binding"/>
    <property type="evidence" value="ECO:0007669"/>
    <property type="project" value="InterPro"/>
</dbReference>
<protein>
    <submittedName>
        <fullName evidence="1">Uncharacterized protein</fullName>
    </submittedName>
</protein>
<keyword evidence="2" id="KW-1185">Reference proteome</keyword>